<dbReference type="AlphaFoldDB" id="A0A183B252"/>
<evidence type="ECO:0000313" key="3">
    <source>
        <dbReference type="WBParaSite" id="ECPE_0001332601-mRNA-1"/>
    </source>
</evidence>
<sequence length="266" mass="29056">MPPPPLPSSLSDLHAQYPKGLSGDPSLHNGAYPGAARYSFRTLAINEVRMLTSMARAWLLNSLHWLILSQSEAILSLKTKVSKLEAELMEVKALLVGLSPQFEASKKAIKISDQVILDTAKMLSETEACKDWTGGKQIDEKLKMRTAVNLTRLQSDEIPHISPPKRVNNLSFAPLVASTPDASFTDTTSDEPTIVGILNRKVSSAMKLFHAPAKLKVPTKVPNFRPPAGMKKLLGNLLLKAASAFTLVQTKSYSTKPENQRQSLCA</sequence>
<keyword evidence="2" id="KW-1185">Reference proteome</keyword>
<evidence type="ECO:0000313" key="1">
    <source>
        <dbReference type="EMBL" id="VDP90559.1"/>
    </source>
</evidence>
<reference evidence="1 2" key="2">
    <citation type="submission" date="2018-11" db="EMBL/GenBank/DDBJ databases">
        <authorList>
            <consortium name="Pathogen Informatics"/>
        </authorList>
    </citation>
    <scope>NUCLEOTIDE SEQUENCE [LARGE SCALE GENOMIC DNA]</scope>
    <source>
        <strain evidence="1 2">Egypt</strain>
    </source>
</reference>
<evidence type="ECO:0000313" key="2">
    <source>
        <dbReference type="Proteomes" id="UP000272942"/>
    </source>
</evidence>
<accession>A0A183B252</accession>
<proteinExistence type="predicted"/>
<dbReference type="Proteomes" id="UP000272942">
    <property type="component" value="Unassembled WGS sequence"/>
</dbReference>
<dbReference type="EMBL" id="UZAN01054735">
    <property type="protein sequence ID" value="VDP90559.1"/>
    <property type="molecule type" value="Genomic_DNA"/>
</dbReference>
<gene>
    <name evidence="1" type="ORF">ECPE_LOCUS13287</name>
</gene>
<dbReference type="WBParaSite" id="ECPE_0001332601-mRNA-1">
    <property type="protein sequence ID" value="ECPE_0001332601-mRNA-1"/>
    <property type="gene ID" value="ECPE_0001332601"/>
</dbReference>
<name>A0A183B252_9TREM</name>
<reference evidence="3" key="1">
    <citation type="submission" date="2016-06" db="UniProtKB">
        <authorList>
            <consortium name="WormBaseParasite"/>
        </authorList>
    </citation>
    <scope>IDENTIFICATION</scope>
</reference>
<protein>
    <submittedName>
        <fullName evidence="1 3">Uncharacterized protein</fullName>
    </submittedName>
</protein>
<organism evidence="3">
    <name type="scientific">Echinostoma caproni</name>
    <dbReference type="NCBI Taxonomy" id="27848"/>
    <lineage>
        <taxon>Eukaryota</taxon>
        <taxon>Metazoa</taxon>
        <taxon>Spiralia</taxon>
        <taxon>Lophotrochozoa</taxon>
        <taxon>Platyhelminthes</taxon>
        <taxon>Trematoda</taxon>
        <taxon>Digenea</taxon>
        <taxon>Plagiorchiida</taxon>
        <taxon>Echinostomata</taxon>
        <taxon>Echinostomatoidea</taxon>
        <taxon>Echinostomatidae</taxon>
        <taxon>Echinostoma</taxon>
    </lineage>
</organism>